<dbReference type="GO" id="GO:0016887">
    <property type="term" value="F:ATP hydrolysis activity"/>
    <property type="evidence" value="ECO:0007669"/>
    <property type="project" value="InterPro"/>
</dbReference>
<dbReference type="InterPro" id="IPR017871">
    <property type="entry name" value="ABC_transporter-like_CS"/>
</dbReference>
<comment type="caution">
    <text evidence="10">The sequence shown here is derived from an EMBL/GenBank/DDBJ whole genome shotgun (WGS) entry which is preliminary data.</text>
</comment>
<dbReference type="Proteomes" id="UP000295310">
    <property type="component" value="Unassembled WGS sequence"/>
</dbReference>
<dbReference type="Pfam" id="PF00005">
    <property type="entry name" value="ABC_tran"/>
    <property type="match status" value="1"/>
</dbReference>
<evidence type="ECO:0000256" key="4">
    <source>
        <dbReference type="ARBA" id="ARBA00022741"/>
    </source>
</evidence>
<protein>
    <submittedName>
        <fullName evidence="10">ABC transporter ATP-binding protein</fullName>
    </submittedName>
</protein>
<dbReference type="PANTHER" id="PTHR46743">
    <property type="entry name" value="TEICHOIC ACIDS EXPORT ATP-BINDING PROTEIN TAGH"/>
    <property type="match status" value="1"/>
</dbReference>
<dbReference type="PANTHER" id="PTHR46743:SF2">
    <property type="entry name" value="TEICHOIC ACIDS EXPORT ATP-BINDING PROTEIN TAGH"/>
    <property type="match status" value="1"/>
</dbReference>
<dbReference type="InterPro" id="IPR027417">
    <property type="entry name" value="P-loop_NTPase"/>
</dbReference>
<dbReference type="PROSITE" id="PS00211">
    <property type="entry name" value="ABC_TRANSPORTER_1"/>
    <property type="match status" value="1"/>
</dbReference>
<dbReference type="InterPro" id="IPR050683">
    <property type="entry name" value="Bact_Polysacc_Export_ATP-bd"/>
</dbReference>
<dbReference type="GO" id="GO:0016020">
    <property type="term" value="C:membrane"/>
    <property type="evidence" value="ECO:0007669"/>
    <property type="project" value="InterPro"/>
</dbReference>
<dbReference type="InterPro" id="IPR003439">
    <property type="entry name" value="ABC_transporter-like_ATP-bd"/>
</dbReference>
<dbReference type="InterPro" id="IPR015860">
    <property type="entry name" value="ABC_transpr_TagH-like"/>
</dbReference>
<comment type="similarity">
    <text evidence="1">Belongs to the ABC transporter superfamily.</text>
</comment>
<dbReference type="CDD" id="cd03220">
    <property type="entry name" value="ABC_KpsT_Wzt"/>
    <property type="match status" value="1"/>
</dbReference>
<dbReference type="SUPFAM" id="SSF52540">
    <property type="entry name" value="P-loop containing nucleoside triphosphate hydrolases"/>
    <property type="match status" value="1"/>
</dbReference>
<keyword evidence="7 8" id="KW-0472">Membrane</keyword>
<dbReference type="PROSITE" id="PS50893">
    <property type="entry name" value="ABC_TRANSPORTER_2"/>
    <property type="match status" value="1"/>
</dbReference>
<evidence type="ECO:0000313" key="10">
    <source>
        <dbReference type="EMBL" id="TDL93363.1"/>
    </source>
</evidence>
<dbReference type="InterPro" id="IPR003593">
    <property type="entry name" value="AAA+_ATPase"/>
</dbReference>
<evidence type="ECO:0000256" key="8">
    <source>
        <dbReference type="SAM" id="Phobius"/>
    </source>
</evidence>
<keyword evidence="2" id="KW-0813">Transport</keyword>
<dbReference type="Gene3D" id="3.40.50.300">
    <property type="entry name" value="P-loop containing nucleotide triphosphate hydrolases"/>
    <property type="match status" value="1"/>
</dbReference>
<accession>A0A4R6BAP2</accession>
<reference evidence="10 11" key="1">
    <citation type="submission" date="2019-01" db="EMBL/GenBank/DDBJ databases">
        <title>Draft genome sequences of the type strains of six Macrococcus species.</title>
        <authorList>
            <person name="Mazhar S."/>
            <person name="Altermann E."/>
            <person name="Hill C."/>
            <person name="Mcauliffe O."/>
        </authorList>
    </citation>
    <scope>NUCLEOTIDE SEQUENCE [LARGE SCALE GENOMIC DNA]</scope>
    <source>
        <strain evidence="10 11">CCM4811</strain>
    </source>
</reference>
<dbReference type="GO" id="GO:0140359">
    <property type="term" value="F:ABC-type transporter activity"/>
    <property type="evidence" value="ECO:0007669"/>
    <property type="project" value="InterPro"/>
</dbReference>
<keyword evidence="8" id="KW-1133">Transmembrane helix</keyword>
<keyword evidence="3" id="KW-1003">Cell membrane</keyword>
<keyword evidence="8" id="KW-0812">Transmembrane</keyword>
<gene>
    <name evidence="10" type="ORF">ERX27_10740</name>
</gene>
<dbReference type="RefSeq" id="WP_133432807.1">
    <property type="nucleotide sequence ID" value="NZ_SCWA01000028.1"/>
</dbReference>
<keyword evidence="5 10" id="KW-0067">ATP-binding</keyword>
<organism evidence="10 11">
    <name type="scientific">Macrococcus brunensis</name>
    <dbReference type="NCBI Taxonomy" id="198483"/>
    <lineage>
        <taxon>Bacteria</taxon>
        <taxon>Bacillati</taxon>
        <taxon>Bacillota</taxon>
        <taxon>Bacilli</taxon>
        <taxon>Bacillales</taxon>
        <taxon>Staphylococcaceae</taxon>
        <taxon>Macrococcus</taxon>
    </lineage>
</organism>
<dbReference type="GO" id="GO:0005524">
    <property type="term" value="F:ATP binding"/>
    <property type="evidence" value="ECO:0007669"/>
    <property type="project" value="UniProtKB-KW"/>
</dbReference>
<proteinExistence type="inferred from homology"/>
<evidence type="ECO:0000256" key="6">
    <source>
        <dbReference type="ARBA" id="ARBA00022967"/>
    </source>
</evidence>
<keyword evidence="6" id="KW-1278">Translocase</keyword>
<feature type="transmembrane region" description="Helical" evidence="8">
    <location>
        <begin position="283"/>
        <end position="305"/>
    </location>
</feature>
<evidence type="ECO:0000256" key="3">
    <source>
        <dbReference type="ARBA" id="ARBA00022475"/>
    </source>
</evidence>
<evidence type="ECO:0000259" key="9">
    <source>
        <dbReference type="PROSITE" id="PS50893"/>
    </source>
</evidence>
<evidence type="ECO:0000256" key="7">
    <source>
        <dbReference type="ARBA" id="ARBA00023136"/>
    </source>
</evidence>
<evidence type="ECO:0000256" key="2">
    <source>
        <dbReference type="ARBA" id="ARBA00022448"/>
    </source>
</evidence>
<dbReference type="FunFam" id="3.40.50.300:FF:003010">
    <property type="entry name" value="Teichoic acids export ATP-binding protein TagH"/>
    <property type="match status" value="1"/>
</dbReference>
<feature type="domain" description="ABC transporter" evidence="9">
    <location>
        <begin position="7"/>
        <end position="248"/>
    </location>
</feature>
<evidence type="ECO:0000313" key="11">
    <source>
        <dbReference type="Proteomes" id="UP000295310"/>
    </source>
</evidence>
<dbReference type="EMBL" id="SCWA01000028">
    <property type="protein sequence ID" value="TDL93363.1"/>
    <property type="molecule type" value="Genomic_DNA"/>
</dbReference>
<keyword evidence="11" id="KW-1185">Reference proteome</keyword>
<dbReference type="SMART" id="SM00382">
    <property type="entry name" value="AAA"/>
    <property type="match status" value="1"/>
</dbReference>
<sequence length="315" mass="35270">MDTAIKVKVENISKIYPVNQTKSDKIFSILQFWKKEKHDEVYYALRDISFEVEAGDSVGLVGLNGAGKSTLSNLLGEVTAPSTGQITINGKSSLIAISAGLNNELTGAENIKMKCLMHGLSEQQIAERYDDIIAFSELGDFIYQPIKTYSSGMKSRLGFAIAVHTDPDVLIVDEALSVGDDTFSNKCIVRMKEFQEQGKTIFFVSHSIGQIQKMCNKAIWLHYGEMKAFGDCIPTVGLYGRFVREYNSYSKEKQLNYKKEMSKGQIGHMSDIELNKDEPSLRYLVYLVLLLALFTVAVLCQMNVIPLMSFLNHLK</sequence>
<evidence type="ECO:0000256" key="1">
    <source>
        <dbReference type="ARBA" id="ARBA00005417"/>
    </source>
</evidence>
<name>A0A4R6BAP2_9STAP</name>
<keyword evidence="4" id="KW-0547">Nucleotide-binding</keyword>
<dbReference type="AlphaFoldDB" id="A0A4R6BAP2"/>
<dbReference type="OrthoDB" id="9778870at2"/>
<evidence type="ECO:0000256" key="5">
    <source>
        <dbReference type="ARBA" id="ARBA00022840"/>
    </source>
</evidence>